<feature type="domain" description="DUF4283" evidence="2">
    <location>
        <begin position="47"/>
        <end position="116"/>
    </location>
</feature>
<accession>A0A484KGA1</accession>
<dbReference type="PANTHER" id="PTHR35218:SF9">
    <property type="entry name" value="ENDONUCLEASE_EXONUCLEASE_PHOSPHATASE DOMAIN-CONTAINING PROTEIN"/>
    <property type="match status" value="1"/>
</dbReference>
<protein>
    <recommendedName>
        <fullName evidence="5">DUF4283 domain-containing protein</fullName>
    </recommendedName>
</protein>
<dbReference type="EMBL" id="OOIL02000426">
    <property type="protein sequence ID" value="VFQ64823.1"/>
    <property type="molecule type" value="Genomic_DNA"/>
</dbReference>
<name>A0A484KGA1_9ASTE</name>
<keyword evidence="4" id="KW-1185">Reference proteome</keyword>
<proteinExistence type="predicted"/>
<organism evidence="3 4">
    <name type="scientific">Cuscuta campestris</name>
    <dbReference type="NCBI Taxonomy" id="132261"/>
    <lineage>
        <taxon>Eukaryota</taxon>
        <taxon>Viridiplantae</taxon>
        <taxon>Streptophyta</taxon>
        <taxon>Embryophyta</taxon>
        <taxon>Tracheophyta</taxon>
        <taxon>Spermatophyta</taxon>
        <taxon>Magnoliopsida</taxon>
        <taxon>eudicotyledons</taxon>
        <taxon>Gunneridae</taxon>
        <taxon>Pentapetalae</taxon>
        <taxon>asterids</taxon>
        <taxon>lamiids</taxon>
        <taxon>Solanales</taxon>
        <taxon>Convolvulaceae</taxon>
        <taxon>Cuscuteae</taxon>
        <taxon>Cuscuta</taxon>
        <taxon>Cuscuta subgen. Grammica</taxon>
        <taxon>Cuscuta sect. Cleistogrammica</taxon>
    </lineage>
</organism>
<dbReference type="Pfam" id="PF14111">
    <property type="entry name" value="DUF4283"/>
    <property type="match status" value="1"/>
</dbReference>
<evidence type="ECO:0008006" key="5">
    <source>
        <dbReference type="Google" id="ProtNLM"/>
    </source>
</evidence>
<dbReference type="AlphaFoldDB" id="A0A484KGA1"/>
<dbReference type="InterPro" id="IPR025558">
    <property type="entry name" value="DUF4283"/>
</dbReference>
<dbReference type="GO" id="GO:0003824">
    <property type="term" value="F:catalytic activity"/>
    <property type="evidence" value="ECO:0007669"/>
    <property type="project" value="InterPro"/>
</dbReference>
<reference evidence="3 4" key="1">
    <citation type="submission" date="2018-04" db="EMBL/GenBank/DDBJ databases">
        <authorList>
            <person name="Vogel A."/>
        </authorList>
    </citation>
    <scope>NUCLEOTIDE SEQUENCE [LARGE SCALE GENOMIC DNA]</scope>
</reference>
<evidence type="ECO:0000259" key="2">
    <source>
        <dbReference type="Pfam" id="PF14111"/>
    </source>
</evidence>
<dbReference type="Pfam" id="PF03372">
    <property type="entry name" value="Exo_endo_phos"/>
    <property type="match status" value="1"/>
</dbReference>
<evidence type="ECO:0000313" key="4">
    <source>
        <dbReference type="Proteomes" id="UP000595140"/>
    </source>
</evidence>
<dbReference type="SUPFAM" id="SSF56219">
    <property type="entry name" value="DNase I-like"/>
    <property type="match status" value="1"/>
</dbReference>
<dbReference type="InterPro" id="IPR036691">
    <property type="entry name" value="Endo/exonu/phosph_ase_sf"/>
</dbReference>
<evidence type="ECO:0000313" key="3">
    <source>
        <dbReference type="EMBL" id="VFQ64823.1"/>
    </source>
</evidence>
<dbReference type="InterPro" id="IPR005135">
    <property type="entry name" value="Endo/exonuclease/phosphatase"/>
</dbReference>
<feature type="domain" description="Endonuclease/exonuclease/phosphatase" evidence="1">
    <location>
        <begin position="263"/>
        <end position="483"/>
    </location>
</feature>
<dbReference type="OrthoDB" id="1435101at2759"/>
<dbReference type="Gene3D" id="3.60.10.10">
    <property type="entry name" value="Endonuclease/exonuclease/phosphatase"/>
    <property type="match status" value="1"/>
</dbReference>
<dbReference type="Proteomes" id="UP000595140">
    <property type="component" value="Unassembled WGS sequence"/>
</dbReference>
<evidence type="ECO:0000259" key="1">
    <source>
        <dbReference type="Pfam" id="PF03372"/>
    </source>
</evidence>
<sequence length="890" mass="101667">MAQTTPEDAVEKLPSRYDGLVLEDEEVGLMPVGIEPHADIGAGAGSWMLMGRFLTEKLIKLEFMQQVMASVWRPVKGVQVSEIEPNLFSFVFFHKSDLQRVLEEGPWSFENNTLVCRQVEIGDLPSSVVLDTVDLWVQLYDLPLGYTSDSVLAQIGNFIGSFLKCGDRQVSVPWRAFYRIRVSIPIAKPLKRRMKLIKRDNSWTWVNFKAREATIPVDQYPYGPYLRAGLSRGPRAVGQRWLVPAGGVLGGRIEDPPVPMSTLSWNCRGLGNPRTVREVVDVVSSKKPDFVFLMETKVNREHAERLRIKIEFEGLFYVDRTGLGGGLALLWKRNNTAQLLSYSKNHVDIMVRLYGRQPWRMTCFYGFPERSRRSESWNLLRSLSTRSSLPWVVVGDFNDLLFQHEKQGPIPHPEGLLPGFGEALEDCGLLNVPTLGYPFTWERGKGTEAWVEERLDRVVATGDWVDLQGAIQVSNILTRTSDHSALFLDVYESECRVGRGGRRFRFEMAWLLDKGCRGVVEGAWRDGRANTQEDAYWKQRAKQHWLRGADANTRFYHKFASNRRRKNNLLKLRDDAGHWVEGKDLVRVIMEHYGGSNNKGIHWMAWDRLCVPKKFGGLGFKDLRAFNLALLGKQGWRFLTDPQSLVARIYKARIGNGANTLVWGVPWLSDAYDPMVHTAMHPQLQGTRVMNLVDPVTHSWDIPLLHDLFIPEDVEHIVRVPLSLEFEDSWYWHDDPSGCYTVKRGYRNIVGEFSLHTNRRVEVDPLCPLCGDSIEDVLHVLVSCVYSQRVWHESGLPVVAHISLDFPCWLQKVWTTLDGAQLEVVAAVLSGIWQARNLVVWELKLPLPRQTWNLAAHNLEAWRHLASRSGQVGQRSGQCFCLRRAGLWRL</sequence>
<gene>
    <name evidence="3" type="ORF">CCAM_LOCUS6599</name>
</gene>
<dbReference type="PANTHER" id="PTHR35218">
    <property type="entry name" value="RNASE H DOMAIN-CONTAINING PROTEIN"/>
    <property type="match status" value="1"/>
</dbReference>